<dbReference type="RefSeq" id="XP_066082383.1">
    <property type="nucleotide sequence ID" value="XM_066226286.1"/>
</dbReference>
<evidence type="ECO:0000313" key="3">
    <source>
        <dbReference type="Proteomes" id="UP001358614"/>
    </source>
</evidence>
<feature type="compositionally biased region" description="Polar residues" evidence="1">
    <location>
        <begin position="936"/>
        <end position="955"/>
    </location>
</feature>
<feature type="compositionally biased region" description="Polar residues" evidence="1">
    <location>
        <begin position="798"/>
        <end position="811"/>
    </location>
</feature>
<dbReference type="AlphaFoldDB" id="A0AAX4KD59"/>
<accession>A0AAX4KD59</accession>
<feature type="region of interest" description="Disordered" evidence="1">
    <location>
        <begin position="686"/>
        <end position="762"/>
    </location>
</feature>
<keyword evidence="3" id="KW-1185">Reference proteome</keyword>
<evidence type="ECO:0000313" key="2">
    <source>
        <dbReference type="EMBL" id="WWD04416.1"/>
    </source>
</evidence>
<gene>
    <name evidence="2" type="ORF">V865_002485</name>
</gene>
<feature type="compositionally biased region" description="Polar residues" evidence="1">
    <location>
        <begin position="827"/>
        <end position="845"/>
    </location>
</feature>
<dbReference type="EMBL" id="CP144089">
    <property type="protein sequence ID" value="WWD04416.1"/>
    <property type="molecule type" value="Genomic_DNA"/>
</dbReference>
<proteinExistence type="predicted"/>
<sequence length="1038" mass="114703">MPTPPSSSSSSSRSKLPSSSPSSARLRRIAPSPVKIPAINQTSPITTKIQTSSLLSDITASLPQEYEFAPLELIILSSPDTQIRTLFEVLESSRTGRRRKSIEGDDKLPLIFDSRGEFGKLAYEARIRKYGMDVPCSPISSCYDHAETDERGKDLMGSKGSSPTKKRKLRNDIKLNRDVDGSSHRPDFELQSSTPMKNLSFKLKYDVPSPIMIDFKEDIFSEKGRNQIWLDEIPKESTPRPVSKQITMERPGRVDRENSSRSINTFGHCQNHAEQPELVGEGLEEELDNWSFTLSAYEDEEPVVGGITKDRKDSFFASFGSSNSTIDLTLINTPSTLNVSFDNEPTMTMTTSNDKFLSSSSYLPPASTTSNTSSMVPFDKANEKYLDFDNSPFSDTVVTPLCRARDDVSQLLLSVDHDQVDDTPTPKNKTATYSSKGRARVILSDKELPALPILHRNQHTYQQLEVDGVSCKADGPRRSQDIEGDPAELALKDVDRSMTVQLWVDQEGCRENRSSLKFIRSIKPNVFREREEKALKEAALWCESPTRPECFQQSGCWEFGMDPKERDKWSFHHAALEGLPVLRRLTINNDEKYDFLSRSATLQIKEPGVYSVCGQEERGKAEWKFEYLVQNKISPNSREQIANERIIVPFGLYVSPNFFNPERALKTSLLNLFKKTLASNIMSEKIRPPHIGKPPAPAPATAVVTSEKEGIPTTTVKSEIPPLQHRKRSQTQSHVPIIGAASSNNVTPSHTHTHPHGHSRSVSRTIGAIAKAVAGITTTTTATPTQQFNHDSAFGKSPTPNSGVGRPSSSGMGMGIHKFGTKPATFGRSTLGSRSKTPTGANTVFDNAPDQENGLTPSAEEKKKNRKRSTSLFSRSRPFTPPVNITELHPVPILSNTTIKPSTPTSTITPTSMGMSGLLVPLNNHNQTSISLPLQQNKGISSSRPNRLSQPQPQQGHPFLQPISPSRIITTSAITTTNGQSLLTRSSSITSRSKPILIHNQYRNQSSHDPLGSLPASSNTRIGIRKRPSTAEPRLGMR</sequence>
<protein>
    <submittedName>
        <fullName evidence="2">Uncharacterized protein</fullName>
    </submittedName>
</protein>
<dbReference type="GeneID" id="91101289"/>
<feature type="compositionally biased region" description="Basic residues" evidence="1">
    <location>
        <begin position="751"/>
        <end position="761"/>
    </location>
</feature>
<evidence type="ECO:0000256" key="1">
    <source>
        <dbReference type="SAM" id="MobiDB-lite"/>
    </source>
</evidence>
<dbReference type="Proteomes" id="UP001358614">
    <property type="component" value="Chromosome 1"/>
</dbReference>
<dbReference type="KEGG" id="ker:91101289"/>
<feature type="region of interest" description="Disordered" evidence="1">
    <location>
        <begin position="936"/>
        <end position="964"/>
    </location>
</feature>
<feature type="region of interest" description="Disordered" evidence="1">
    <location>
        <begin position="1"/>
        <end position="31"/>
    </location>
</feature>
<name>A0AAX4KD59_9TREE</name>
<feature type="compositionally biased region" description="Low complexity" evidence="1">
    <location>
        <begin position="897"/>
        <end position="912"/>
    </location>
</feature>
<feature type="region of interest" description="Disordered" evidence="1">
    <location>
        <begin position="780"/>
        <end position="922"/>
    </location>
</feature>
<feature type="region of interest" description="Disordered" evidence="1">
    <location>
        <begin position="151"/>
        <end position="171"/>
    </location>
</feature>
<feature type="region of interest" description="Disordered" evidence="1">
    <location>
        <begin position="1003"/>
        <end position="1038"/>
    </location>
</feature>
<organism evidence="2 3">
    <name type="scientific">Kwoniella europaea PYCC6329</name>
    <dbReference type="NCBI Taxonomy" id="1423913"/>
    <lineage>
        <taxon>Eukaryota</taxon>
        <taxon>Fungi</taxon>
        <taxon>Dikarya</taxon>
        <taxon>Basidiomycota</taxon>
        <taxon>Agaricomycotina</taxon>
        <taxon>Tremellomycetes</taxon>
        <taxon>Tremellales</taxon>
        <taxon>Cryptococcaceae</taxon>
        <taxon>Kwoniella</taxon>
    </lineage>
</organism>
<reference evidence="2 3" key="1">
    <citation type="submission" date="2024-01" db="EMBL/GenBank/DDBJ databases">
        <title>Comparative genomics of Cryptococcus and Kwoniella reveals pathogenesis evolution and contrasting modes of karyotype evolution via chromosome fusion or intercentromeric recombination.</title>
        <authorList>
            <person name="Coelho M.A."/>
            <person name="David-Palma M."/>
            <person name="Shea T."/>
            <person name="Bowers K."/>
            <person name="McGinley-Smith S."/>
            <person name="Mohammad A.W."/>
            <person name="Gnirke A."/>
            <person name="Yurkov A.M."/>
            <person name="Nowrousian M."/>
            <person name="Sun S."/>
            <person name="Cuomo C.A."/>
            <person name="Heitman J."/>
        </authorList>
    </citation>
    <scope>NUCLEOTIDE SEQUENCE [LARGE SCALE GENOMIC DNA]</scope>
    <source>
        <strain evidence="2 3">PYCC6329</strain>
    </source>
</reference>